<dbReference type="EMBL" id="BBMN01000009">
    <property type="protein sequence ID" value="GAL06123.1"/>
    <property type="molecule type" value="Genomic_DNA"/>
</dbReference>
<evidence type="ECO:0000313" key="5">
    <source>
        <dbReference type="Proteomes" id="UP000036426"/>
    </source>
</evidence>
<dbReference type="Proteomes" id="UP000029227">
    <property type="component" value="Unassembled WGS sequence"/>
</dbReference>
<dbReference type="Proteomes" id="UP000036426">
    <property type="component" value="Unassembled WGS sequence"/>
</dbReference>
<dbReference type="STRING" id="754436.JCM19237_1763"/>
<dbReference type="SUPFAM" id="SSF54523">
    <property type="entry name" value="Pili subunits"/>
    <property type="match status" value="1"/>
</dbReference>
<dbReference type="eggNOG" id="COG4968">
    <property type="taxonomic scope" value="Bacteria"/>
</dbReference>
<dbReference type="Pfam" id="PF07963">
    <property type="entry name" value="N_methyl"/>
    <property type="match status" value="1"/>
</dbReference>
<dbReference type="InterPro" id="IPR045584">
    <property type="entry name" value="Pilin-like"/>
</dbReference>
<sequence>MKHQKGVTLIDVMIAAAILGVIAAIAYPSYQVHVLKGHRSQVMADLMKVQLTLEENYTQTGSYDYSIVSANTCAFCETDTARYHISVDTTGTGMDNYKLVATPQAGNSQTNDKCGTLTLNAAGVGIATKGGNDVEGCW</sequence>
<comment type="caution">
    <text evidence="2">The sequence shown here is derived from an EMBL/GenBank/DDBJ whole genome shotgun (WGS) entry which is preliminary data.</text>
</comment>
<evidence type="ECO:0000256" key="1">
    <source>
        <dbReference type="SAM" id="Phobius"/>
    </source>
</evidence>
<proteinExistence type="predicted"/>
<dbReference type="EMBL" id="LDOV01000020">
    <property type="protein sequence ID" value="KLV00694.1"/>
    <property type="molecule type" value="Genomic_DNA"/>
</dbReference>
<dbReference type="NCBIfam" id="TIGR02532">
    <property type="entry name" value="IV_pilin_GFxxxE"/>
    <property type="match status" value="1"/>
</dbReference>
<dbReference type="GO" id="GO:0043683">
    <property type="term" value="P:type IV pilus assembly"/>
    <property type="evidence" value="ECO:0007669"/>
    <property type="project" value="InterPro"/>
</dbReference>
<dbReference type="InterPro" id="IPR031982">
    <property type="entry name" value="PilE-like"/>
</dbReference>
<keyword evidence="1" id="KW-1133">Transmembrane helix</keyword>
<evidence type="ECO:0000313" key="3">
    <source>
        <dbReference type="EMBL" id="KLV00694.1"/>
    </source>
</evidence>
<feature type="transmembrane region" description="Helical" evidence="1">
    <location>
        <begin position="12"/>
        <end position="30"/>
    </location>
</feature>
<dbReference type="OrthoDB" id="5906095at2"/>
<accession>A0A090QV41</accession>
<name>A0A090QV41_9GAMM</name>
<evidence type="ECO:0000313" key="2">
    <source>
        <dbReference type="EMBL" id="GAL06123.1"/>
    </source>
</evidence>
<gene>
    <name evidence="3" type="ORF">ABT58_10675</name>
    <name evidence="2" type="ORF">JCM19237_1763</name>
</gene>
<protein>
    <submittedName>
        <fullName evidence="2">Type IV pilus biogenesis protein PilE</fullName>
    </submittedName>
</protein>
<reference evidence="2 4" key="1">
    <citation type="journal article" date="2014" name="Genome Announc.">
        <title>Draft Genome Sequences of Two Vibrionaceae Species, Vibrio ponticus C121 and Photobacterium aphoticum C119, Isolated as Coral Reef Microbiota.</title>
        <authorList>
            <person name="Al-saari N."/>
            <person name="Meirelles P.M."/>
            <person name="Mino S."/>
            <person name="Suda W."/>
            <person name="Oshima K."/>
            <person name="Hattori M."/>
            <person name="Ohkuma M."/>
            <person name="Thompson F.L."/>
            <person name="Gomez-Gil B."/>
            <person name="Sawabe T."/>
            <person name="Sawabe T."/>
        </authorList>
    </citation>
    <scope>NUCLEOTIDE SEQUENCE [LARGE SCALE GENOMIC DNA]</scope>
    <source>
        <strain evidence="2 4">JCM 19237</strain>
    </source>
</reference>
<keyword evidence="1" id="KW-0812">Transmembrane</keyword>
<dbReference type="InterPro" id="IPR012902">
    <property type="entry name" value="N_methyl_site"/>
</dbReference>
<evidence type="ECO:0000313" key="4">
    <source>
        <dbReference type="Proteomes" id="UP000029227"/>
    </source>
</evidence>
<dbReference type="Gene3D" id="3.30.700.10">
    <property type="entry name" value="Glycoprotein, Type 4 Pilin"/>
    <property type="match status" value="1"/>
</dbReference>
<keyword evidence="1" id="KW-0472">Membrane</keyword>
<dbReference type="AlphaFoldDB" id="A0A090QV41"/>
<dbReference type="RefSeq" id="WP_047874398.1">
    <property type="nucleotide sequence ID" value="NZ_BMYC01000010.1"/>
</dbReference>
<organism evidence="2 4">
    <name type="scientific">Photobacterium aphoticum</name>
    <dbReference type="NCBI Taxonomy" id="754436"/>
    <lineage>
        <taxon>Bacteria</taxon>
        <taxon>Pseudomonadati</taxon>
        <taxon>Pseudomonadota</taxon>
        <taxon>Gammaproteobacteria</taxon>
        <taxon>Vibrionales</taxon>
        <taxon>Vibrionaceae</taxon>
        <taxon>Photobacterium</taxon>
    </lineage>
</organism>
<reference evidence="3 5" key="2">
    <citation type="submission" date="2015-05" db="EMBL/GenBank/DDBJ databases">
        <title>Photobacterium galathea sp. nov.</title>
        <authorList>
            <person name="Machado H."/>
            <person name="Gram L."/>
        </authorList>
    </citation>
    <scope>NUCLEOTIDE SEQUENCE [LARGE SCALE GENOMIC DNA]</scope>
    <source>
        <strain evidence="3 5">DSM 25995</strain>
    </source>
</reference>
<dbReference type="Pfam" id="PF16732">
    <property type="entry name" value="ComP_DUS"/>
    <property type="match status" value="1"/>
</dbReference>
<dbReference type="PATRIC" id="fig|754436.4.peg.2266"/>
<keyword evidence="5" id="KW-1185">Reference proteome</keyword>